<dbReference type="Proteomes" id="UP000198658">
    <property type="component" value="Unassembled WGS sequence"/>
</dbReference>
<name>A0A1H3YRI0_9GAMM</name>
<evidence type="ECO:0008006" key="3">
    <source>
        <dbReference type="Google" id="ProtNLM"/>
    </source>
</evidence>
<gene>
    <name evidence="1" type="ORF">SAMN05216562_1935</name>
</gene>
<organism evidence="1 2">
    <name type="scientific">Microbulbifer marinus</name>
    <dbReference type="NCBI Taxonomy" id="658218"/>
    <lineage>
        <taxon>Bacteria</taxon>
        <taxon>Pseudomonadati</taxon>
        <taxon>Pseudomonadota</taxon>
        <taxon>Gammaproteobacteria</taxon>
        <taxon>Cellvibrionales</taxon>
        <taxon>Microbulbiferaceae</taxon>
        <taxon>Microbulbifer</taxon>
    </lineage>
</organism>
<sequence length="200" mass="22984">MKKWAGLALMSFALIVIGYVALPGYALEQLEQAAEEADAREQRVRQEGMDKLQRYVDFPELRDNLKLRLQRQLRESMGNSLPEEFDELLVAGTNLFIGPLLGQLITPAGIADLLRGGTNLYEFERELYRRQSPPAQNQAQEQDASEDAGWQRLDWRFTSFNRITADYGEGGRASLRLMLERHGLRWQLVDIELLETTNRE</sequence>
<evidence type="ECO:0000313" key="2">
    <source>
        <dbReference type="Proteomes" id="UP000198658"/>
    </source>
</evidence>
<dbReference type="AlphaFoldDB" id="A0A1H3YRI0"/>
<evidence type="ECO:0000313" key="1">
    <source>
        <dbReference type="EMBL" id="SEA14060.1"/>
    </source>
</evidence>
<dbReference type="RefSeq" id="WP_091387652.1">
    <property type="nucleotide sequence ID" value="NZ_FNQO01000002.1"/>
</dbReference>
<dbReference type="OrthoDB" id="5739641at2"/>
<accession>A0A1H3YRI0</accession>
<dbReference type="STRING" id="658218.SAMN05216562_1935"/>
<dbReference type="Pfam" id="PF11159">
    <property type="entry name" value="DUF2939"/>
    <property type="match status" value="1"/>
</dbReference>
<keyword evidence="2" id="KW-1185">Reference proteome</keyword>
<proteinExistence type="predicted"/>
<dbReference type="EMBL" id="FNQO01000002">
    <property type="protein sequence ID" value="SEA14060.1"/>
    <property type="molecule type" value="Genomic_DNA"/>
</dbReference>
<dbReference type="InterPro" id="IPR021330">
    <property type="entry name" value="DUF2939"/>
</dbReference>
<protein>
    <recommendedName>
        <fullName evidence="3">DUF2939 domain-containing protein</fullName>
    </recommendedName>
</protein>
<reference evidence="2" key="1">
    <citation type="submission" date="2016-10" db="EMBL/GenBank/DDBJ databases">
        <authorList>
            <person name="Varghese N."/>
            <person name="Submissions S."/>
        </authorList>
    </citation>
    <scope>NUCLEOTIDE SEQUENCE [LARGE SCALE GENOMIC DNA]</scope>
    <source>
        <strain evidence="2">CGMCC 1.10657</strain>
    </source>
</reference>